<feature type="domain" description="Aminotransferase class I/classII large" evidence="7">
    <location>
        <begin position="34"/>
        <end position="390"/>
    </location>
</feature>
<evidence type="ECO:0000259" key="7">
    <source>
        <dbReference type="Pfam" id="PF00155"/>
    </source>
</evidence>
<comment type="cofactor">
    <cofactor evidence="1">
        <name>pyridoxal 5'-phosphate</name>
        <dbReference type="ChEBI" id="CHEBI:597326"/>
    </cofactor>
</comment>
<dbReference type="InterPro" id="IPR015424">
    <property type="entry name" value="PyrdxlP-dep_Trfase"/>
</dbReference>
<dbReference type="PANTHER" id="PTHR43488:SF2">
    <property type="entry name" value="GLUTAMATE-PYRUVATE AMINOTRANSFERASE ALAA"/>
    <property type="match status" value="1"/>
</dbReference>
<dbReference type="Proteomes" id="UP001326110">
    <property type="component" value="Chromosome"/>
</dbReference>
<proteinExistence type="inferred from homology"/>
<protein>
    <recommendedName>
        <fullName evidence="6">alanine transaminase</fullName>
        <ecNumber evidence="6">2.6.1.2</ecNumber>
    </recommendedName>
</protein>
<dbReference type="PANTHER" id="PTHR43488">
    <property type="entry name" value="GLUTAMATE-PYRUVATE AMINOTRANSFERASE ALAA"/>
    <property type="match status" value="1"/>
</dbReference>
<dbReference type="InterPro" id="IPR015421">
    <property type="entry name" value="PyrdxlP-dep_Trfase_major"/>
</dbReference>
<dbReference type="EMBL" id="CP140152">
    <property type="protein sequence ID" value="WQH05909.1"/>
    <property type="molecule type" value="Genomic_DNA"/>
</dbReference>
<sequence length="410" mass="45505">MRPIQKSNKLAEVCYEIRGPVPEKARQMEEEGHKIVKLNIGNLAVFGFDPPDEIVQDMKINLSNAAGYTDSKGMFAPRKAIMHYTQGKNIAGVTIDDIYLGNGASELIVMSMNALLNNGDEVLVPAPDYPLWTAAVSLSGGKPVHYVCDEQQEWYPDIEDMRRKITSNTRAIVVINPNNPTGALYPVSLLLEIIELARQHQLIIYADEIYDKVLYDGAEHVSIASLADDVLFVTFNGLSKNYRACGYRAGWMVVSGEKSHAKDYIEGLNMLASMRLCANAPGQFAIQTALGGYQSIQDLVGPGGRLLKQRDLAHKLLTDIPGVTCVKPKAALYMFPRLDPKIYPIADDQQFAYELLAETKVLIVQGSGFNWIAPDHFRVVFLPNSDDMTEAFGRMAKFMEGYRKRHGATV</sequence>
<keyword evidence="9" id="KW-1185">Reference proteome</keyword>
<dbReference type="Gene3D" id="3.90.1150.10">
    <property type="entry name" value="Aspartate Aminotransferase, domain 1"/>
    <property type="match status" value="1"/>
</dbReference>
<keyword evidence="3 8" id="KW-0032">Aminotransferase</keyword>
<evidence type="ECO:0000256" key="4">
    <source>
        <dbReference type="ARBA" id="ARBA00022679"/>
    </source>
</evidence>
<accession>A0ABZ0Y1L1</accession>
<reference evidence="8 9" key="1">
    <citation type="submission" date="2023-11" db="EMBL/GenBank/DDBJ databases">
        <title>MicrobeMod: A computational toolkit for identifying prokaryotic methylation and restriction-modification with nanopore sequencing.</title>
        <authorList>
            <person name="Crits-Christoph A."/>
            <person name="Kang S.C."/>
            <person name="Lee H."/>
            <person name="Ostrov N."/>
        </authorList>
    </citation>
    <scope>NUCLEOTIDE SEQUENCE [LARGE SCALE GENOMIC DNA]</scope>
    <source>
        <strain evidence="8 9">ATCC 25935</strain>
    </source>
</reference>
<dbReference type="InterPro" id="IPR004839">
    <property type="entry name" value="Aminotransferase_I/II_large"/>
</dbReference>
<dbReference type="InterPro" id="IPR051926">
    <property type="entry name" value="Ala_Aminotransferase"/>
</dbReference>
<dbReference type="GeneID" id="43164285"/>
<dbReference type="Pfam" id="PF00155">
    <property type="entry name" value="Aminotran_1_2"/>
    <property type="match status" value="1"/>
</dbReference>
<dbReference type="Gene3D" id="3.40.640.10">
    <property type="entry name" value="Type I PLP-dependent aspartate aminotransferase-like (Major domain)"/>
    <property type="match status" value="1"/>
</dbReference>
<dbReference type="GO" id="GO:0008483">
    <property type="term" value="F:transaminase activity"/>
    <property type="evidence" value="ECO:0007669"/>
    <property type="project" value="UniProtKB-KW"/>
</dbReference>
<dbReference type="EC" id="2.6.1.2" evidence="6"/>
<evidence type="ECO:0000256" key="1">
    <source>
        <dbReference type="ARBA" id="ARBA00001933"/>
    </source>
</evidence>
<dbReference type="InterPro" id="IPR015422">
    <property type="entry name" value="PyrdxlP-dep_Trfase_small"/>
</dbReference>
<evidence type="ECO:0000256" key="5">
    <source>
        <dbReference type="ARBA" id="ARBA00022898"/>
    </source>
</evidence>
<dbReference type="RefSeq" id="WP_026637420.1">
    <property type="nucleotide sequence ID" value="NZ_CP140152.1"/>
</dbReference>
<dbReference type="CDD" id="cd00609">
    <property type="entry name" value="AAT_like"/>
    <property type="match status" value="1"/>
</dbReference>
<evidence type="ECO:0000313" key="9">
    <source>
        <dbReference type="Proteomes" id="UP001326110"/>
    </source>
</evidence>
<evidence type="ECO:0000256" key="2">
    <source>
        <dbReference type="ARBA" id="ARBA00007441"/>
    </source>
</evidence>
<comment type="similarity">
    <text evidence="2">Belongs to the class-I pyridoxal-phosphate-dependent aminotransferase family.</text>
</comment>
<keyword evidence="4 8" id="KW-0808">Transferase</keyword>
<evidence type="ECO:0000313" key="8">
    <source>
        <dbReference type="EMBL" id="WQH05909.1"/>
    </source>
</evidence>
<name>A0ABZ0Y1L1_9BURK</name>
<evidence type="ECO:0000256" key="6">
    <source>
        <dbReference type="ARBA" id="ARBA00026106"/>
    </source>
</evidence>
<organism evidence="8 9">
    <name type="scientific">Duganella zoogloeoides</name>
    <dbReference type="NCBI Taxonomy" id="75659"/>
    <lineage>
        <taxon>Bacteria</taxon>
        <taxon>Pseudomonadati</taxon>
        <taxon>Pseudomonadota</taxon>
        <taxon>Betaproteobacteria</taxon>
        <taxon>Burkholderiales</taxon>
        <taxon>Oxalobacteraceae</taxon>
        <taxon>Telluria group</taxon>
        <taxon>Duganella</taxon>
    </lineage>
</organism>
<gene>
    <name evidence="8" type="ORF">SR858_06105</name>
</gene>
<evidence type="ECO:0000256" key="3">
    <source>
        <dbReference type="ARBA" id="ARBA00022576"/>
    </source>
</evidence>
<keyword evidence="5" id="KW-0663">Pyridoxal phosphate</keyword>
<dbReference type="SUPFAM" id="SSF53383">
    <property type="entry name" value="PLP-dependent transferases"/>
    <property type="match status" value="1"/>
</dbReference>